<dbReference type="SMART" id="SM01128">
    <property type="entry name" value="DDRGK"/>
    <property type="match status" value="1"/>
</dbReference>
<comment type="similarity">
    <text evidence="2">Belongs to the DDRGK1 family.</text>
</comment>
<accession>A0A0A9W3J4</accession>
<feature type="signal peptide" evidence="12">
    <location>
        <begin position="1"/>
        <end position="30"/>
    </location>
</feature>
<reference evidence="14" key="3">
    <citation type="submission" date="2014-09" db="EMBL/GenBank/DDBJ databases">
        <authorList>
            <person name="Magalhaes I.L.F."/>
            <person name="Oliveira U."/>
            <person name="Santos F.R."/>
            <person name="Vidigal T.H.D.A."/>
            <person name="Brescovit A.D."/>
            <person name="Santos A.J."/>
        </authorList>
    </citation>
    <scope>NUCLEOTIDE SEQUENCE</scope>
</reference>
<evidence type="ECO:0000313" key="14">
    <source>
        <dbReference type="EMBL" id="JAG53539.1"/>
    </source>
</evidence>
<feature type="compositionally biased region" description="Basic and acidic residues" evidence="11">
    <location>
        <begin position="99"/>
        <end position="160"/>
    </location>
</feature>
<evidence type="ECO:0000256" key="2">
    <source>
        <dbReference type="ARBA" id="ARBA00009829"/>
    </source>
</evidence>
<dbReference type="Gene3D" id="1.10.10.10">
    <property type="entry name" value="Winged helix-like DNA-binding domain superfamily/Winged helix DNA-binding domain"/>
    <property type="match status" value="1"/>
</dbReference>
<keyword evidence="6" id="KW-0256">Endoplasmic reticulum</keyword>
<dbReference type="GO" id="GO:0005789">
    <property type="term" value="C:endoplasmic reticulum membrane"/>
    <property type="evidence" value="ECO:0007669"/>
    <property type="project" value="UniProtKB-SubCell"/>
</dbReference>
<dbReference type="PANTHER" id="PTHR48176">
    <property type="entry name" value="DDRGK DOMAIN-CONTAINING PROTEIN 1"/>
    <property type="match status" value="1"/>
</dbReference>
<evidence type="ECO:0000256" key="12">
    <source>
        <dbReference type="SAM" id="SignalP"/>
    </source>
</evidence>
<keyword evidence="12" id="KW-0732">Signal</keyword>
<evidence type="ECO:0000256" key="11">
    <source>
        <dbReference type="SAM" id="MobiDB-lite"/>
    </source>
</evidence>
<organism evidence="13">
    <name type="scientific">Lygus hesperus</name>
    <name type="common">Western plant bug</name>
    <dbReference type="NCBI Taxonomy" id="30085"/>
    <lineage>
        <taxon>Eukaryota</taxon>
        <taxon>Metazoa</taxon>
        <taxon>Ecdysozoa</taxon>
        <taxon>Arthropoda</taxon>
        <taxon>Hexapoda</taxon>
        <taxon>Insecta</taxon>
        <taxon>Pterygota</taxon>
        <taxon>Neoptera</taxon>
        <taxon>Paraneoptera</taxon>
        <taxon>Hemiptera</taxon>
        <taxon>Heteroptera</taxon>
        <taxon>Panheteroptera</taxon>
        <taxon>Cimicomorpha</taxon>
        <taxon>Miridae</taxon>
        <taxon>Mirini</taxon>
        <taxon>Lygus</taxon>
    </lineage>
</organism>
<dbReference type="AlphaFoldDB" id="A0A0A9W3J4"/>
<dbReference type="InterPro" id="IPR036390">
    <property type="entry name" value="WH_DNA-bd_sf"/>
</dbReference>
<keyword evidence="7" id="KW-1133">Transmembrane helix</keyword>
<comment type="subcellular location">
    <subcellularLocation>
        <location evidence="1">Endoplasmic reticulum membrane</location>
        <topology evidence="1">Single-pass membrane protein</topology>
    </subcellularLocation>
</comment>
<evidence type="ECO:0000313" key="13">
    <source>
        <dbReference type="EMBL" id="JAG02394.1"/>
    </source>
</evidence>
<sequence>MDLNMILIFAGVTAVILVFLLFLLLKPSSGAKDGPEDEGGAVAHGQRRAAPRGAGAARARLRTGPQAAAQARQAAPVEDRDGDDDDDVEVKKMGAKKAAKLEAKAERKAQREAEEREREEKKKKKDQADEERKKQEEKELLEEKKKQEEERRAKEEEERREHEAYLKLKAEFTIEEEGCDQEELDGENLLERFIQYIQDKKVVAIDELAAKFRMKTQAAIDRIQDLQNEERLSGVIDDRGKFIYISRSELEGIAKFVKQRGRVSLVELAENSNRLMNLTPKIPVET</sequence>
<feature type="compositionally biased region" description="Low complexity" evidence="11">
    <location>
        <begin position="51"/>
        <end position="75"/>
    </location>
</feature>
<keyword evidence="4" id="KW-0812">Transmembrane</keyword>
<protein>
    <recommendedName>
        <fullName evidence="3">DDRGK domain-containing protein 1</fullName>
    </recommendedName>
</protein>
<dbReference type="InterPro" id="IPR019153">
    <property type="entry name" value="DDRGK_dom-contain"/>
</dbReference>
<feature type="region of interest" description="Disordered" evidence="11">
    <location>
        <begin position="31"/>
        <end position="160"/>
    </location>
</feature>
<evidence type="ECO:0000256" key="7">
    <source>
        <dbReference type="ARBA" id="ARBA00022989"/>
    </source>
</evidence>
<dbReference type="InterPro" id="IPR050899">
    <property type="entry name" value="DDRGK_domain-containing"/>
</dbReference>
<dbReference type="FunFam" id="1.10.10.10:FF:000143">
    <property type="entry name" value="DDRGK domain-containing protein 1"/>
    <property type="match status" value="1"/>
</dbReference>
<dbReference type="EMBL" id="GBHO01041210">
    <property type="protein sequence ID" value="JAG02394.1"/>
    <property type="molecule type" value="Transcribed_RNA"/>
</dbReference>
<dbReference type="EMBL" id="GBRD01012285">
    <property type="protein sequence ID" value="JAG53539.1"/>
    <property type="molecule type" value="Transcribed_RNA"/>
</dbReference>
<evidence type="ECO:0000256" key="5">
    <source>
        <dbReference type="ARBA" id="ARBA00022786"/>
    </source>
</evidence>
<evidence type="ECO:0000256" key="8">
    <source>
        <dbReference type="ARBA" id="ARBA00023136"/>
    </source>
</evidence>
<dbReference type="InterPro" id="IPR036388">
    <property type="entry name" value="WH-like_DNA-bd_sf"/>
</dbReference>
<reference evidence="13" key="2">
    <citation type="submission" date="2014-07" db="EMBL/GenBank/DDBJ databases">
        <authorList>
            <person name="Hull J."/>
        </authorList>
    </citation>
    <scope>NUCLEOTIDE SEQUENCE</scope>
</reference>
<evidence type="ECO:0000256" key="3">
    <source>
        <dbReference type="ARBA" id="ARBA00018218"/>
    </source>
</evidence>
<feature type="chain" id="PRO_5015033628" description="DDRGK domain-containing protein 1" evidence="12">
    <location>
        <begin position="31"/>
        <end position="286"/>
    </location>
</feature>
<keyword evidence="5" id="KW-0833">Ubl conjugation pathway</keyword>
<proteinExistence type="inferred from homology"/>
<dbReference type="Pfam" id="PF09756">
    <property type="entry name" value="DDRGK"/>
    <property type="match status" value="1"/>
</dbReference>
<evidence type="ECO:0000256" key="4">
    <source>
        <dbReference type="ARBA" id="ARBA00022692"/>
    </source>
</evidence>
<name>A0A0A9W3J4_LYGHE</name>
<dbReference type="PANTHER" id="PTHR48176:SF1">
    <property type="entry name" value="DDRGK DOMAIN-CONTAINING PROTEIN 1"/>
    <property type="match status" value="1"/>
</dbReference>
<comment type="function">
    <text evidence="9">Substrate adapter for ufmylation, the covalent attachment of the ubiquitin-like modifier UFM1 to substrate proteins. Required for ufmylation of Atg9; protects the nervous system during aging, possibly by stabilizing Atg9 and supporting its function.</text>
</comment>
<evidence type="ECO:0000256" key="1">
    <source>
        <dbReference type="ARBA" id="ARBA00004389"/>
    </source>
</evidence>
<dbReference type="SUPFAM" id="SSF46785">
    <property type="entry name" value="Winged helix' DNA-binding domain"/>
    <property type="match status" value="1"/>
</dbReference>
<evidence type="ECO:0000256" key="6">
    <source>
        <dbReference type="ARBA" id="ARBA00022824"/>
    </source>
</evidence>
<gene>
    <name evidence="13" type="ORF">CM83_58530</name>
</gene>
<comment type="subunit">
    <text evidence="10">Interacts with Atg9; the interaction is transient.</text>
</comment>
<dbReference type="GO" id="GO:0044389">
    <property type="term" value="F:ubiquitin-like protein ligase binding"/>
    <property type="evidence" value="ECO:0007669"/>
    <property type="project" value="TreeGrafter"/>
</dbReference>
<evidence type="ECO:0000256" key="10">
    <source>
        <dbReference type="ARBA" id="ARBA00049687"/>
    </source>
</evidence>
<evidence type="ECO:0000256" key="9">
    <source>
        <dbReference type="ARBA" id="ARBA00049608"/>
    </source>
</evidence>
<keyword evidence="8" id="KW-0472">Membrane</keyword>
<reference evidence="13" key="1">
    <citation type="journal article" date="2014" name="PLoS ONE">
        <title>Transcriptome-Based Identification of ABC Transporters in the Western Tarnished Plant Bug Lygus hesperus.</title>
        <authorList>
            <person name="Hull J.J."/>
            <person name="Chaney K."/>
            <person name="Geib S.M."/>
            <person name="Fabrick J.A."/>
            <person name="Brent C.S."/>
            <person name="Walsh D."/>
            <person name="Lavine L.C."/>
        </authorList>
    </citation>
    <scope>NUCLEOTIDE SEQUENCE</scope>
</reference>